<keyword evidence="2" id="KW-0540">Nuclease</keyword>
<dbReference type="AlphaFoldDB" id="A0A938YTL5"/>
<comment type="caution">
    <text evidence="7">The sequence shown here is derived from an EMBL/GenBank/DDBJ whole genome shotgun (WGS) entry which is preliminary data.</text>
</comment>
<dbReference type="Pfam" id="PF07927">
    <property type="entry name" value="HicA_toxin"/>
    <property type="match status" value="1"/>
</dbReference>
<dbReference type="PANTHER" id="PTHR34873:SF3">
    <property type="entry name" value="ADDICTION MODULE TOXIN, HICA FAMILY"/>
    <property type="match status" value="1"/>
</dbReference>
<evidence type="ECO:0000256" key="1">
    <source>
        <dbReference type="ARBA" id="ARBA00022649"/>
    </source>
</evidence>
<dbReference type="SUPFAM" id="SSF54786">
    <property type="entry name" value="YcfA/nrd intein domain"/>
    <property type="match status" value="1"/>
</dbReference>
<dbReference type="Proteomes" id="UP000809243">
    <property type="component" value="Unassembled WGS sequence"/>
</dbReference>
<dbReference type="GO" id="GO:0004519">
    <property type="term" value="F:endonuclease activity"/>
    <property type="evidence" value="ECO:0007669"/>
    <property type="project" value="UniProtKB-KW"/>
</dbReference>
<dbReference type="GO" id="GO:0003729">
    <property type="term" value="F:mRNA binding"/>
    <property type="evidence" value="ECO:0007669"/>
    <property type="project" value="InterPro"/>
</dbReference>
<evidence type="ECO:0000313" key="8">
    <source>
        <dbReference type="Proteomes" id="UP000809243"/>
    </source>
</evidence>
<keyword evidence="6" id="KW-0346">Stress response</keyword>
<gene>
    <name evidence="7" type="ORF">JW744_02335</name>
</gene>
<name>A0A938YTL5_9ARCH</name>
<evidence type="ECO:0000313" key="7">
    <source>
        <dbReference type="EMBL" id="MBN2067281.1"/>
    </source>
</evidence>
<keyword evidence="4" id="KW-0378">Hydrolase</keyword>
<dbReference type="InterPro" id="IPR012933">
    <property type="entry name" value="HicA_mRNA_interferase"/>
</dbReference>
<evidence type="ECO:0000256" key="5">
    <source>
        <dbReference type="ARBA" id="ARBA00022884"/>
    </source>
</evidence>
<evidence type="ECO:0000256" key="4">
    <source>
        <dbReference type="ARBA" id="ARBA00022801"/>
    </source>
</evidence>
<dbReference type="GO" id="GO:0016787">
    <property type="term" value="F:hydrolase activity"/>
    <property type="evidence" value="ECO:0007669"/>
    <property type="project" value="UniProtKB-KW"/>
</dbReference>
<dbReference type="EMBL" id="JAFGDB010000039">
    <property type="protein sequence ID" value="MBN2067281.1"/>
    <property type="molecule type" value="Genomic_DNA"/>
</dbReference>
<dbReference type="Gene3D" id="3.30.920.30">
    <property type="entry name" value="Hypothetical protein"/>
    <property type="match status" value="1"/>
</dbReference>
<keyword evidence="1" id="KW-1277">Toxin-antitoxin system</keyword>
<keyword evidence="3" id="KW-0255">Endonuclease</keyword>
<dbReference type="PANTHER" id="PTHR34873">
    <property type="entry name" value="SSR1766 PROTEIN"/>
    <property type="match status" value="1"/>
</dbReference>
<sequence>MPKLKPVPAEKLIKVILKLGFRKARQKGSHISFEHEDGRTIVIPFHKNKPVKVGLLNQMIKRELKISREEFFKML</sequence>
<organism evidence="7 8">
    <name type="scientific">Candidatus Iainarchaeum sp</name>
    <dbReference type="NCBI Taxonomy" id="3101447"/>
    <lineage>
        <taxon>Archaea</taxon>
        <taxon>Candidatus Iainarchaeota</taxon>
        <taxon>Candidatus Iainarchaeia</taxon>
        <taxon>Candidatus Iainarchaeales</taxon>
        <taxon>Candidatus Iainarchaeaceae</taxon>
        <taxon>Candidatus Iainarchaeum</taxon>
    </lineage>
</organism>
<keyword evidence="5" id="KW-0694">RNA-binding</keyword>
<evidence type="ECO:0000256" key="3">
    <source>
        <dbReference type="ARBA" id="ARBA00022759"/>
    </source>
</evidence>
<proteinExistence type="predicted"/>
<evidence type="ECO:0000256" key="6">
    <source>
        <dbReference type="ARBA" id="ARBA00023016"/>
    </source>
</evidence>
<accession>A0A938YTL5</accession>
<reference evidence="7" key="1">
    <citation type="submission" date="2021-01" db="EMBL/GenBank/DDBJ databases">
        <title>Active Sulfur Cycling in an Early Earth Analoge.</title>
        <authorList>
            <person name="Hahn C.R."/>
            <person name="Youssef N.H."/>
            <person name="Elshahed M."/>
        </authorList>
    </citation>
    <scope>NUCLEOTIDE SEQUENCE</scope>
    <source>
        <strain evidence="7">Zod_Metabat.1151</strain>
    </source>
</reference>
<evidence type="ECO:0000256" key="2">
    <source>
        <dbReference type="ARBA" id="ARBA00022722"/>
    </source>
</evidence>
<dbReference type="InterPro" id="IPR038570">
    <property type="entry name" value="HicA_sf"/>
</dbReference>
<protein>
    <submittedName>
        <fullName evidence="7">Type II toxin-antitoxin system HicA family toxin</fullName>
    </submittedName>
</protein>